<feature type="transmembrane region" description="Helical" evidence="1">
    <location>
        <begin position="111"/>
        <end position="134"/>
    </location>
</feature>
<dbReference type="KEGG" id="pmet:G4Y79_02455"/>
<evidence type="ECO:0000256" key="1">
    <source>
        <dbReference type="SAM" id="Phobius"/>
    </source>
</evidence>
<keyword evidence="3" id="KW-1185">Reference proteome</keyword>
<proteinExistence type="predicted"/>
<feature type="transmembrane region" description="Helical" evidence="1">
    <location>
        <begin position="146"/>
        <end position="166"/>
    </location>
</feature>
<organism evidence="2 3">
    <name type="scientific">Phototrophicus methaneseepsis</name>
    <dbReference type="NCBI Taxonomy" id="2710758"/>
    <lineage>
        <taxon>Bacteria</taxon>
        <taxon>Bacillati</taxon>
        <taxon>Chloroflexota</taxon>
        <taxon>Candidatus Thermofontia</taxon>
        <taxon>Phototrophicales</taxon>
        <taxon>Phototrophicaceae</taxon>
        <taxon>Phototrophicus</taxon>
    </lineage>
</organism>
<dbReference type="AlphaFoldDB" id="A0A7S8EAI6"/>
<feature type="transmembrane region" description="Helical" evidence="1">
    <location>
        <begin position="6"/>
        <end position="21"/>
    </location>
</feature>
<gene>
    <name evidence="2" type="ORF">G4Y79_02455</name>
</gene>
<accession>A0A7S8EAI6</accession>
<evidence type="ECO:0000313" key="2">
    <source>
        <dbReference type="EMBL" id="QPC83258.1"/>
    </source>
</evidence>
<evidence type="ECO:0000313" key="3">
    <source>
        <dbReference type="Proteomes" id="UP000594468"/>
    </source>
</evidence>
<sequence>MFLLPFIAAPGLYIFYMFFLRDKRNHIVDSLYLTKYDIDRKNPTQIVHLTGRKSGFIGWVLKFLNAAMTYDITISVRDIKIASSGIFNEGQTFLPMSQIITTTWGYKRPRFALFFALAFGFFGLMVLPGIAPVYRNNLGELVSTGSLLTSIIFFVIGGLIFWFGYWRQRTVEISFSTGDGLFWGYNYILGTGQNLEKARETTLILNELIQRVHRGDEAMMFNDYESDKADTLDEELAS</sequence>
<name>A0A7S8EAI6_9CHLR</name>
<keyword evidence="1" id="KW-1133">Transmembrane helix</keyword>
<protein>
    <submittedName>
        <fullName evidence="2">Uncharacterized protein</fullName>
    </submittedName>
</protein>
<reference evidence="2 3" key="1">
    <citation type="submission" date="2020-02" db="EMBL/GenBank/DDBJ databases">
        <authorList>
            <person name="Zheng R.K."/>
            <person name="Sun C.M."/>
        </authorList>
    </citation>
    <scope>NUCLEOTIDE SEQUENCE [LARGE SCALE GENOMIC DNA]</scope>
    <source>
        <strain evidence="3">rifampicinis</strain>
    </source>
</reference>
<dbReference type="RefSeq" id="WP_195171325.1">
    <property type="nucleotide sequence ID" value="NZ_CP062983.1"/>
</dbReference>
<dbReference type="Proteomes" id="UP000594468">
    <property type="component" value="Chromosome"/>
</dbReference>
<keyword evidence="1" id="KW-0472">Membrane</keyword>
<keyword evidence="1" id="KW-0812">Transmembrane</keyword>
<dbReference type="EMBL" id="CP062983">
    <property type="protein sequence ID" value="QPC83258.1"/>
    <property type="molecule type" value="Genomic_DNA"/>
</dbReference>